<keyword evidence="2" id="KW-1185">Reference proteome</keyword>
<protein>
    <submittedName>
        <fullName evidence="1">Uncharacterized protein</fullName>
    </submittedName>
</protein>
<dbReference type="RefSeq" id="WP_284720632.1">
    <property type="nucleotide sequence ID" value="NZ_JARZHI010000014.1"/>
</dbReference>
<gene>
    <name evidence="1" type="ORF">QHF89_17955</name>
</gene>
<proteinExistence type="predicted"/>
<dbReference type="Proteomes" id="UP001160301">
    <property type="component" value="Unassembled WGS sequence"/>
</dbReference>
<dbReference type="EMBL" id="JARZHI010000014">
    <property type="protein sequence ID" value="MDI1431384.1"/>
    <property type="molecule type" value="Genomic_DNA"/>
</dbReference>
<comment type="caution">
    <text evidence="1">The sequence shown here is derived from an EMBL/GenBank/DDBJ whole genome shotgun (WGS) entry which is preliminary data.</text>
</comment>
<sequence length="43" mass="4710">MALDVKTRVPEARAAFLKDGEWFGSEDTLQQAQDGGWIRASSA</sequence>
<evidence type="ECO:0000313" key="2">
    <source>
        <dbReference type="Proteomes" id="UP001160301"/>
    </source>
</evidence>
<evidence type="ECO:0000313" key="1">
    <source>
        <dbReference type="EMBL" id="MDI1431384.1"/>
    </source>
</evidence>
<reference evidence="1 2" key="1">
    <citation type="submission" date="2023-04" db="EMBL/GenBank/DDBJ databases">
        <title>The genome sequence of Polyangium sorediatum DSM14670.</title>
        <authorList>
            <person name="Zhang X."/>
        </authorList>
    </citation>
    <scope>NUCLEOTIDE SEQUENCE [LARGE SCALE GENOMIC DNA]</scope>
    <source>
        <strain evidence="1 2">DSM 14670</strain>
    </source>
</reference>
<name>A0ABT6NSR7_9BACT</name>
<organism evidence="1 2">
    <name type="scientific">Polyangium sorediatum</name>
    <dbReference type="NCBI Taxonomy" id="889274"/>
    <lineage>
        <taxon>Bacteria</taxon>
        <taxon>Pseudomonadati</taxon>
        <taxon>Myxococcota</taxon>
        <taxon>Polyangia</taxon>
        <taxon>Polyangiales</taxon>
        <taxon>Polyangiaceae</taxon>
        <taxon>Polyangium</taxon>
    </lineage>
</organism>
<accession>A0ABT6NSR7</accession>